<feature type="domain" description="AAA+ ATPase" evidence="1">
    <location>
        <begin position="155"/>
        <end position="558"/>
    </location>
</feature>
<dbReference type="Pfam" id="PF20720">
    <property type="entry name" value="nSTAND3"/>
    <property type="match status" value="1"/>
</dbReference>
<gene>
    <name evidence="2" type="ORF">V3I07_12040</name>
</gene>
<dbReference type="RefSeq" id="WP_405344152.1">
    <property type="nucleotide sequence ID" value="NZ_JAZGZP010000018.1"/>
</dbReference>
<evidence type="ECO:0000313" key="3">
    <source>
        <dbReference type="Proteomes" id="UP001621706"/>
    </source>
</evidence>
<dbReference type="Proteomes" id="UP001621706">
    <property type="component" value="Unassembled WGS sequence"/>
</dbReference>
<sequence length="669" mass="78256">MKITPGDSHKTKQYFETLFVKDDCKNVIGYIKEQGKVEEFKARWDRIKIGDLVVVMQGMSKIFGVVEITSNSWDVDKDDVDWAADWFYHRRNAKLIRFFKEPIISEFPTNSDTIIEYSGAGAVKICDMVWDIIKEDYYSIKEKEGMEKYLDLLEYKKQIILQGPPGTGKTRLAKEIAKKFTNEEKMISYIDAIDKFFENFDLNTDRQNHRNITSFLLNQFREKFKPSEIINLSLENYALGRPEKDGFCYWLEYKLNATGKYNGQANKGKIYFRPREDRYIKSGFLENESSDTRAMEMMAVELDKVVNQKFENGVNFEIGRNFVLKILNTYYPEIYFPINSEECLNNALKLFDVDFSNLNYIEKNKKLQTLFLAKKEHFKKDVTNYEFMYFLFDTFGLKGNIEFQGDKVVINGKYKIIQFHPAYSYEDFVRGISAKTNEKGQVHYKVENRILAELAQEALDNPSARYVLIIDEINRANLASVLGELIYALEYRYIYDKNNYEEAKVESIYDISTIEDEPNRELILPENLYIIGTMNTADRSVGHIDYAIRRRFGFVDVLPTINPIGEKAKEKFKTVCSLFIENFDEVNWEEPIFKPSKHLSSDFKPEEVMLGHSYFITKEKVDGTKLPDENKQIELKLKYEVVPILKEYVKDGILLENDEVKKIINGLVS</sequence>
<dbReference type="Pfam" id="PF07728">
    <property type="entry name" value="AAA_5"/>
    <property type="match status" value="1"/>
</dbReference>
<dbReference type="PANTHER" id="PTHR37291:SF1">
    <property type="entry name" value="TYPE IV METHYL-DIRECTED RESTRICTION ENZYME ECOKMCRB SUBUNIT"/>
    <property type="match status" value="1"/>
</dbReference>
<dbReference type="InterPro" id="IPR049050">
    <property type="entry name" value="nSTAND3"/>
</dbReference>
<dbReference type="InterPro" id="IPR003593">
    <property type="entry name" value="AAA+_ATPase"/>
</dbReference>
<dbReference type="InterPro" id="IPR052934">
    <property type="entry name" value="Methyl-DNA_Rec/Restrict_Enz"/>
</dbReference>
<dbReference type="SUPFAM" id="SSF52540">
    <property type="entry name" value="P-loop containing nucleoside triphosphate hydrolases"/>
    <property type="match status" value="2"/>
</dbReference>
<accession>A0ABW8PD84</accession>
<dbReference type="EMBL" id="JAZGZP010000018">
    <property type="protein sequence ID" value="MFK7001624.1"/>
    <property type="molecule type" value="Genomic_DNA"/>
</dbReference>
<dbReference type="Gene3D" id="3.40.50.300">
    <property type="entry name" value="P-loop containing nucleotide triphosphate hydrolases"/>
    <property type="match status" value="2"/>
</dbReference>
<dbReference type="SMART" id="SM00382">
    <property type="entry name" value="AAA"/>
    <property type="match status" value="1"/>
</dbReference>
<dbReference type="PANTHER" id="PTHR37291">
    <property type="entry name" value="5-METHYLCYTOSINE-SPECIFIC RESTRICTION ENZYME B"/>
    <property type="match status" value="1"/>
</dbReference>
<name>A0ABW8PD84_9FLAO</name>
<organism evidence="2 3">
    <name type="scientific">Flavobacterium oreochromis</name>
    <dbReference type="NCBI Taxonomy" id="2906078"/>
    <lineage>
        <taxon>Bacteria</taxon>
        <taxon>Pseudomonadati</taxon>
        <taxon>Bacteroidota</taxon>
        <taxon>Flavobacteriia</taxon>
        <taxon>Flavobacteriales</taxon>
        <taxon>Flavobacteriaceae</taxon>
        <taxon>Flavobacterium</taxon>
    </lineage>
</organism>
<keyword evidence="3" id="KW-1185">Reference proteome</keyword>
<evidence type="ECO:0000259" key="1">
    <source>
        <dbReference type="SMART" id="SM00382"/>
    </source>
</evidence>
<protein>
    <submittedName>
        <fullName evidence="2">AAA family ATPase</fullName>
    </submittedName>
</protein>
<dbReference type="InterPro" id="IPR011704">
    <property type="entry name" value="ATPase_dyneun-rel_AAA"/>
</dbReference>
<comment type="caution">
    <text evidence="2">The sequence shown here is derived from an EMBL/GenBank/DDBJ whole genome shotgun (WGS) entry which is preliminary data.</text>
</comment>
<dbReference type="InterPro" id="IPR027417">
    <property type="entry name" value="P-loop_NTPase"/>
</dbReference>
<evidence type="ECO:0000313" key="2">
    <source>
        <dbReference type="EMBL" id="MFK7001624.1"/>
    </source>
</evidence>
<proteinExistence type="predicted"/>
<reference evidence="2 3" key="1">
    <citation type="submission" date="2024-02" db="EMBL/GenBank/DDBJ databases">
        <title>Comparative Genomic Analysis of Flavobacterium Species Causing Columnaris Disease of Freshwater Fish in Thailand: Insights into Virulence and Resistance Mechanisms.</title>
        <authorList>
            <person name="Nguyen D."/>
            <person name="Chokmangmeepisarn P."/>
            <person name="Khianchaikhan K."/>
            <person name="Morishita M."/>
            <person name="Bunnoy A."/>
            <person name="Rodkhum C."/>
        </authorList>
    </citation>
    <scope>NUCLEOTIDE SEQUENCE [LARGE SCALE GENOMIC DNA]</scope>
    <source>
        <strain evidence="2 3">CNRT2201</strain>
    </source>
</reference>